<dbReference type="Pfam" id="PF00072">
    <property type="entry name" value="Response_reg"/>
    <property type="match status" value="1"/>
</dbReference>
<dbReference type="GO" id="GO:0006355">
    <property type="term" value="P:regulation of DNA-templated transcription"/>
    <property type="evidence" value="ECO:0007669"/>
    <property type="project" value="InterPro"/>
</dbReference>
<dbReference type="PROSITE" id="PS50110">
    <property type="entry name" value="RESPONSE_REGULATORY"/>
    <property type="match status" value="1"/>
</dbReference>
<dbReference type="PRINTS" id="PR00038">
    <property type="entry name" value="HTHLUXR"/>
</dbReference>
<dbReference type="KEGG" id="lvi:G7068_09795"/>
<dbReference type="EMBL" id="CP049863">
    <property type="protein sequence ID" value="QIK64806.1"/>
    <property type="molecule type" value="Genomic_DNA"/>
</dbReference>
<keyword evidence="2" id="KW-0805">Transcription regulation</keyword>
<reference evidence="8 9" key="1">
    <citation type="submission" date="2020-03" db="EMBL/GenBank/DDBJ databases">
        <title>Leucobacter sp. nov., isolated from beetles.</title>
        <authorList>
            <person name="Hyun D.-W."/>
            <person name="Bae J.-W."/>
        </authorList>
    </citation>
    <scope>NUCLEOTIDE SEQUENCE [LARGE SCALE GENOMIC DNA]</scope>
    <source>
        <strain evidence="8 9">HDW9C</strain>
    </source>
</reference>
<proteinExistence type="predicted"/>
<dbReference type="CDD" id="cd06170">
    <property type="entry name" value="LuxR_C_like"/>
    <property type="match status" value="1"/>
</dbReference>
<keyword evidence="3" id="KW-0238">DNA-binding</keyword>
<evidence type="ECO:0000259" key="7">
    <source>
        <dbReference type="PROSITE" id="PS50110"/>
    </source>
</evidence>
<keyword evidence="1 5" id="KW-0597">Phosphoprotein</keyword>
<dbReference type="InterPro" id="IPR001789">
    <property type="entry name" value="Sig_transdc_resp-reg_receiver"/>
</dbReference>
<dbReference type="SUPFAM" id="SSF46894">
    <property type="entry name" value="C-terminal effector domain of the bipartite response regulators"/>
    <property type="match status" value="1"/>
</dbReference>
<dbReference type="Proteomes" id="UP000502677">
    <property type="component" value="Chromosome"/>
</dbReference>
<feature type="domain" description="HTH luxR-type" evidence="6">
    <location>
        <begin position="152"/>
        <end position="222"/>
    </location>
</feature>
<dbReference type="GO" id="GO:0003677">
    <property type="term" value="F:DNA binding"/>
    <property type="evidence" value="ECO:0007669"/>
    <property type="project" value="UniProtKB-KW"/>
</dbReference>
<evidence type="ECO:0000256" key="4">
    <source>
        <dbReference type="ARBA" id="ARBA00023163"/>
    </source>
</evidence>
<dbReference type="PROSITE" id="PS50043">
    <property type="entry name" value="HTH_LUXR_2"/>
    <property type="match status" value="1"/>
</dbReference>
<evidence type="ECO:0000313" key="9">
    <source>
        <dbReference type="Proteomes" id="UP000502677"/>
    </source>
</evidence>
<dbReference type="Pfam" id="PF00196">
    <property type="entry name" value="GerE"/>
    <property type="match status" value="1"/>
</dbReference>
<dbReference type="SMART" id="SM00448">
    <property type="entry name" value="REC"/>
    <property type="match status" value="1"/>
</dbReference>
<dbReference type="SUPFAM" id="SSF52172">
    <property type="entry name" value="CheY-like"/>
    <property type="match status" value="1"/>
</dbReference>
<dbReference type="InterPro" id="IPR011006">
    <property type="entry name" value="CheY-like_superfamily"/>
</dbReference>
<evidence type="ECO:0000313" key="8">
    <source>
        <dbReference type="EMBL" id="QIK64806.1"/>
    </source>
</evidence>
<dbReference type="InterPro" id="IPR000792">
    <property type="entry name" value="Tscrpt_reg_LuxR_C"/>
</dbReference>
<dbReference type="AlphaFoldDB" id="A0A6G7XJZ1"/>
<dbReference type="PANTHER" id="PTHR43214:SF24">
    <property type="entry name" value="TRANSCRIPTIONAL REGULATORY PROTEIN NARL-RELATED"/>
    <property type="match status" value="1"/>
</dbReference>
<accession>A0A6G7XJZ1</accession>
<dbReference type="InterPro" id="IPR058245">
    <property type="entry name" value="NreC/VraR/RcsB-like_REC"/>
</dbReference>
<name>A0A6G7XJZ1_9MICO</name>
<gene>
    <name evidence="8" type="ORF">G7068_09795</name>
</gene>
<dbReference type="GO" id="GO:0000160">
    <property type="term" value="P:phosphorelay signal transduction system"/>
    <property type="evidence" value="ECO:0007669"/>
    <property type="project" value="InterPro"/>
</dbReference>
<dbReference type="InterPro" id="IPR016032">
    <property type="entry name" value="Sig_transdc_resp-reg_C-effctor"/>
</dbReference>
<keyword evidence="9" id="KW-1185">Reference proteome</keyword>
<dbReference type="Gene3D" id="3.40.50.2300">
    <property type="match status" value="1"/>
</dbReference>
<dbReference type="SMART" id="SM00421">
    <property type="entry name" value="HTH_LUXR"/>
    <property type="match status" value="1"/>
</dbReference>
<feature type="domain" description="Response regulatory" evidence="7">
    <location>
        <begin position="2"/>
        <end position="131"/>
    </location>
</feature>
<evidence type="ECO:0000256" key="3">
    <source>
        <dbReference type="ARBA" id="ARBA00023125"/>
    </source>
</evidence>
<evidence type="ECO:0000256" key="5">
    <source>
        <dbReference type="PROSITE-ProRule" id="PRU00169"/>
    </source>
</evidence>
<dbReference type="RefSeq" id="WP_166293102.1">
    <property type="nucleotide sequence ID" value="NZ_CP049863.1"/>
</dbReference>
<protein>
    <submittedName>
        <fullName evidence="8">Response regulator transcription factor</fullName>
    </submittedName>
</protein>
<organism evidence="8 9">
    <name type="scientific">Leucobacter viscericola</name>
    <dbReference type="NCBI Taxonomy" id="2714935"/>
    <lineage>
        <taxon>Bacteria</taxon>
        <taxon>Bacillati</taxon>
        <taxon>Actinomycetota</taxon>
        <taxon>Actinomycetes</taxon>
        <taxon>Micrococcales</taxon>
        <taxon>Microbacteriaceae</taxon>
        <taxon>Leucobacter</taxon>
    </lineage>
</organism>
<evidence type="ECO:0000256" key="2">
    <source>
        <dbReference type="ARBA" id="ARBA00023015"/>
    </source>
</evidence>
<keyword evidence="4" id="KW-0804">Transcription</keyword>
<evidence type="ECO:0000256" key="1">
    <source>
        <dbReference type="ARBA" id="ARBA00022553"/>
    </source>
</evidence>
<evidence type="ECO:0000259" key="6">
    <source>
        <dbReference type="PROSITE" id="PS50043"/>
    </source>
</evidence>
<feature type="modified residue" description="4-aspartylphosphate" evidence="5">
    <location>
        <position position="57"/>
    </location>
</feature>
<sequence>MRIILAEDDVLFREGLCALLPQFGHEVLEAVSDRPSLECSIERWMNSDGKVDLVITDVRMPPTHTDDGLAAALKIRASYSELPILVLSQFIGDAYAIRLLTDSEQVEQGGTGYLLKDRIGRIDEFLRSAQVVADGGVVIDPKVVRAMLKEQRASELTALTSRERDVIELLASGRTNEQIASELFVTPTAVVKHIGNIFTKLGLQPADGNRRVLAVLRYLEGNQDRNSAEVL</sequence>
<dbReference type="CDD" id="cd17535">
    <property type="entry name" value="REC_NarL-like"/>
    <property type="match status" value="1"/>
</dbReference>
<dbReference type="PANTHER" id="PTHR43214">
    <property type="entry name" value="TWO-COMPONENT RESPONSE REGULATOR"/>
    <property type="match status" value="1"/>
</dbReference>
<dbReference type="InterPro" id="IPR039420">
    <property type="entry name" value="WalR-like"/>
</dbReference>